<organism evidence="2 3">
    <name type="scientific">Rhizophagus clarus</name>
    <dbReference type="NCBI Taxonomy" id="94130"/>
    <lineage>
        <taxon>Eukaryota</taxon>
        <taxon>Fungi</taxon>
        <taxon>Fungi incertae sedis</taxon>
        <taxon>Mucoromycota</taxon>
        <taxon>Glomeromycotina</taxon>
        <taxon>Glomeromycetes</taxon>
        <taxon>Glomerales</taxon>
        <taxon>Glomeraceae</taxon>
        <taxon>Rhizophagus</taxon>
    </lineage>
</organism>
<accession>A0A8H3LNP6</accession>
<proteinExistence type="predicted"/>
<evidence type="ECO:0000256" key="1">
    <source>
        <dbReference type="SAM" id="MobiDB-lite"/>
    </source>
</evidence>
<protein>
    <submittedName>
        <fullName evidence="2">Uncharacterized protein</fullName>
    </submittedName>
</protein>
<gene>
    <name evidence="2" type="ORF">RCL2_001666500</name>
</gene>
<comment type="caution">
    <text evidence="2">The sequence shown here is derived from an EMBL/GenBank/DDBJ whole genome shotgun (WGS) entry which is preliminary data.</text>
</comment>
<evidence type="ECO:0000313" key="2">
    <source>
        <dbReference type="EMBL" id="GES89786.1"/>
    </source>
</evidence>
<reference evidence="2" key="1">
    <citation type="submission" date="2019-10" db="EMBL/GenBank/DDBJ databases">
        <title>Conservation and host-specific expression of non-tandemly repeated heterogenous ribosome RNA gene in arbuscular mycorrhizal fungi.</title>
        <authorList>
            <person name="Maeda T."/>
            <person name="Kobayashi Y."/>
            <person name="Nakagawa T."/>
            <person name="Ezawa T."/>
            <person name="Yamaguchi K."/>
            <person name="Bino T."/>
            <person name="Nishimoto Y."/>
            <person name="Shigenobu S."/>
            <person name="Kawaguchi M."/>
        </authorList>
    </citation>
    <scope>NUCLEOTIDE SEQUENCE</scope>
    <source>
        <strain evidence="2">HR1</strain>
    </source>
</reference>
<dbReference type="EMBL" id="BLAL01000191">
    <property type="protein sequence ID" value="GES89786.1"/>
    <property type="molecule type" value="Genomic_DNA"/>
</dbReference>
<sequence length="108" mass="12732">MKGEIKDEGEQKSNDELPDSISDRFQTPLDAISDHFRTPLDAISDRFWTPLDAISDRFRTPLNAILVCFQTRLDAISDRFQTFFRCYFRFVLISQKRTFKLFKRGFAI</sequence>
<name>A0A8H3LNP6_9GLOM</name>
<evidence type="ECO:0000313" key="3">
    <source>
        <dbReference type="Proteomes" id="UP000615446"/>
    </source>
</evidence>
<dbReference type="AlphaFoldDB" id="A0A8H3LNP6"/>
<feature type="compositionally biased region" description="Basic and acidic residues" evidence="1">
    <location>
        <begin position="1"/>
        <end position="15"/>
    </location>
</feature>
<dbReference type="Proteomes" id="UP000615446">
    <property type="component" value="Unassembled WGS sequence"/>
</dbReference>
<feature type="region of interest" description="Disordered" evidence="1">
    <location>
        <begin position="1"/>
        <end position="22"/>
    </location>
</feature>